<sequence>MTREQSSLIHWCSHFQSTHLWACHGTARPPKQWRVLLENFGGALGVVHGQSTECYRPPTDYKNWYEEDHYPGLDSAGSYYPYWDLTGTAMGKAPFRNKQAASGACKEVSSSDEDTPSANTHSPRAQAYTPKPCKGKKAVSPVPAPKTDKPAGVPPDIRVHALKQEQPPPHKPAKEDPIQPGRTPTQPMTGGLTGAPATFPRLFNTSLRRPVHVPVPITVPIPESITMPVALSPFVSVPVLFSVSVPVSVVILVPVFLSSVLLMLALVRLLGPPASPFGPIDWHTRSRAVGEGLYHALATLHLGDVLEEISHTYRWLELACLVRHLHRLTAPIWHVSNSCTRPIEDDNGEKSSLHLKGNQAVSGRRHDLGDELLDDTIPRITIKKFSNQKPWVDRTIREALNSRTAAYNAGIISGNMDEYKSAPYGVRRAVMEAKRRYGKKLETQFRL</sequence>
<organism evidence="2 3">
    <name type="scientific">Electrophorus voltai</name>
    <dbReference type="NCBI Taxonomy" id="2609070"/>
    <lineage>
        <taxon>Eukaryota</taxon>
        <taxon>Metazoa</taxon>
        <taxon>Chordata</taxon>
        <taxon>Craniata</taxon>
        <taxon>Vertebrata</taxon>
        <taxon>Euteleostomi</taxon>
        <taxon>Actinopterygii</taxon>
        <taxon>Neopterygii</taxon>
        <taxon>Teleostei</taxon>
        <taxon>Ostariophysi</taxon>
        <taxon>Gymnotiformes</taxon>
        <taxon>Gymnotoidei</taxon>
        <taxon>Gymnotidae</taxon>
        <taxon>Electrophorus</taxon>
    </lineage>
</organism>
<comment type="caution">
    <text evidence="2">The sequence shown here is derived from an EMBL/GenBank/DDBJ whole genome shotgun (WGS) entry which is preliminary data.</text>
</comment>
<dbReference type="Proteomes" id="UP001239994">
    <property type="component" value="Unassembled WGS sequence"/>
</dbReference>
<name>A0AAD9DUX6_9TELE</name>
<feature type="region of interest" description="Disordered" evidence="1">
    <location>
        <begin position="104"/>
        <end position="186"/>
    </location>
</feature>
<accession>A0AAD9DUX6</accession>
<protein>
    <submittedName>
        <fullName evidence="2">Uncharacterized protein</fullName>
    </submittedName>
</protein>
<proteinExistence type="predicted"/>
<evidence type="ECO:0000313" key="3">
    <source>
        <dbReference type="Proteomes" id="UP001239994"/>
    </source>
</evidence>
<dbReference type="EMBL" id="JAROKS010000015">
    <property type="protein sequence ID" value="KAK1796305.1"/>
    <property type="molecule type" value="Genomic_DNA"/>
</dbReference>
<gene>
    <name evidence="2" type="ORF">P4O66_009373</name>
</gene>
<evidence type="ECO:0000256" key="1">
    <source>
        <dbReference type="SAM" id="MobiDB-lite"/>
    </source>
</evidence>
<evidence type="ECO:0000313" key="2">
    <source>
        <dbReference type="EMBL" id="KAK1796305.1"/>
    </source>
</evidence>
<keyword evidence="3" id="KW-1185">Reference proteome</keyword>
<reference evidence="2" key="1">
    <citation type="submission" date="2023-03" db="EMBL/GenBank/DDBJ databases">
        <title>Electrophorus voltai genome.</title>
        <authorList>
            <person name="Bian C."/>
        </authorList>
    </citation>
    <scope>NUCLEOTIDE SEQUENCE</scope>
    <source>
        <strain evidence="2">CB-2022</strain>
        <tissue evidence="2">Muscle</tissue>
    </source>
</reference>
<dbReference type="AlphaFoldDB" id="A0AAD9DUX6"/>